<organism evidence="5 6">
    <name type="scientific">Pestalotiopsis fici (strain W106-1 / CGMCC3.15140)</name>
    <dbReference type="NCBI Taxonomy" id="1229662"/>
    <lineage>
        <taxon>Eukaryota</taxon>
        <taxon>Fungi</taxon>
        <taxon>Dikarya</taxon>
        <taxon>Ascomycota</taxon>
        <taxon>Pezizomycotina</taxon>
        <taxon>Sordariomycetes</taxon>
        <taxon>Xylariomycetidae</taxon>
        <taxon>Amphisphaeriales</taxon>
        <taxon>Sporocadaceae</taxon>
        <taxon>Pestalotiopsis</taxon>
    </lineage>
</organism>
<dbReference type="EC" id="3.2.1.22" evidence="2"/>
<reference evidence="6" key="1">
    <citation type="journal article" date="2015" name="BMC Genomics">
        <title>Genomic and transcriptomic analysis of the endophytic fungus Pestalotiopsis fici reveals its lifestyle and high potential for synthesis of natural products.</title>
        <authorList>
            <person name="Wang X."/>
            <person name="Zhang X."/>
            <person name="Liu L."/>
            <person name="Xiang M."/>
            <person name="Wang W."/>
            <person name="Sun X."/>
            <person name="Che Y."/>
            <person name="Guo L."/>
            <person name="Liu G."/>
            <person name="Guo L."/>
            <person name="Wang C."/>
            <person name="Yin W.B."/>
            <person name="Stadler M."/>
            <person name="Zhang X."/>
            <person name="Liu X."/>
        </authorList>
    </citation>
    <scope>NUCLEOTIDE SEQUENCE [LARGE SCALE GENOMIC DNA]</scope>
    <source>
        <strain evidence="6">W106-1 / CGMCC3.15140</strain>
    </source>
</reference>
<dbReference type="EMBL" id="KI912120">
    <property type="protein sequence ID" value="ETS74139.1"/>
    <property type="molecule type" value="Genomic_DNA"/>
</dbReference>
<evidence type="ECO:0000313" key="5">
    <source>
        <dbReference type="EMBL" id="ETS74139.1"/>
    </source>
</evidence>
<evidence type="ECO:0000256" key="2">
    <source>
        <dbReference type="ARBA" id="ARBA00012755"/>
    </source>
</evidence>
<keyword evidence="3" id="KW-0732">Signal</keyword>
<keyword evidence="6" id="KW-1185">Reference proteome</keyword>
<dbReference type="Pfam" id="PF03537">
    <property type="entry name" value="Glyco_hydro_114"/>
    <property type="match status" value="1"/>
</dbReference>
<sequence length="336" mass="36548">MIPTNIFPLIIASLSTAVQGTTVNVQHRAPPVPTPSFFVPGVKWQIEIDTAVDTEGTTPIVPQDAKVWDVNLYDETDKDTTENPPDENGIARLRAVQDGTIFVICYFNAGGVEPADEENPSRLPDSVILGDIPLWLGEHYIDITSDIVLNFSKAIIDRGVAGGCDAFDPDNIDGYQEPTLVQRKSDGHVLNETDYYNYVKAISDYAHSKDKLIGQKNAPELLDLSTFDGTSRGLLKDGITDFAVTESCSGKNGEAPWCELMSVYVEANKPVLQIEYPSEWDGTCTPTALSNTANYCNLEGASGFSTILKLDGDDCGLDGYTQYCGMTQLVITPTES</sequence>
<dbReference type="InterPro" id="IPR004352">
    <property type="entry name" value="GH114_TIM-barrel"/>
</dbReference>
<evidence type="ECO:0000256" key="1">
    <source>
        <dbReference type="ARBA" id="ARBA00001255"/>
    </source>
</evidence>
<accession>W3WK34</accession>
<dbReference type="OMA" id="DGWGQFC"/>
<proteinExistence type="predicted"/>
<dbReference type="GeneID" id="19279018"/>
<dbReference type="GO" id="GO:0004557">
    <property type="term" value="F:alpha-galactosidase activity"/>
    <property type="evidence" value="ECO:0007669"/>
    <property type="project" value="UniProtKB-EC"/>
</dbReference>
<dbReference type="KEGG" id="pfy:PFICI_14005"/>
<dbReference type="InterPro" id="IPR013785">
    <property type="entry name" value="Aldolase_TIM"/>
</dbReference>
<dbReference type="eggNOG" id="ENOG502RCTR">
    <property type="taxonomic scope" value="Eukaryota"/>
</dbReference>
<comment type="catalytic activity">
    <reaction evidence="1">
        <text>Hydrolysis of terminal, non-reducing alpha-D-galactose residues in alpha-D-galactosides, including galactose oligosaccharides, galactomannans and galactolipids.</text>
        <dbReference type="EC" id="3.2.1.22"/>
    </reaction>
</comment>
<dbReference type="HOGENOM" id="CLU_051214_1_0_1"/>
<dbReference type="Proteomes" id="UP000030651">
    <property type="component" value="Unassembled WGS sequence"/>
</dbReference>
<dbReference type="PANTHER" id="PTHR35273">
    <property type="entry name" value="ALPHA-1,4 POLYGALACTOSAMINIDASE, PUTATIVE (AFU_ORTHOLOGUE AFUA_3G07890)-RELATED"/>
    <property type="match status" value="1"/>
</dbReference>
<name>W3WK34_PESFW</name>
<feature type="signal peptide" evidence="3">
    <location>
        <begin position="1"/>
        <end position="20"/>
    </location>
</feature>
<feature type="chain" id="PRO_5004833608" description="alpha-galactosidase" evidence="3">
    <location>
        <begin position="21"/>
        <end position="336"/>
    </location>
</feature>
<evidence type="ECO:0000259" key="4">
    <source>
        <dbReference type="Pfam" id="PF03537"/>
    </source>
</evidence>
<gene>
    <name evidence="5" type="ORF">PFICI_14005</name>
</gene>
<protein>
    <recommendedName>
        <fullName evidence="2">alpha-galactosidase</fullName>
        <ecNumber evidence="2">3.2.1.22</ecNumber>
    </recommendedName>
</protein>
<evidence type="ECO:0000313" key="6">
    <source>
        <dbReference type="Proteomes" id="UP000030651"/>
    </source>
</evidence>
<dbReference type="InterPro" id="IPR017853">
    <property type="entry name" value="GH"/>
</dbReference>
<dbReference type="RefSeq" id="XP_007840777.1">
    <property type="nucleotide sequence ID" value="XM_007842586.1"/>
</dbReference>
<evidence type="ECO:0000256" key="3">
    <source>
        <dbReference type="SAM" id="SignalP"/>
    </source>
</evidence>
<dbReference type="AlphaFoldDB" id="W3WK34"/>
<dbReference type="SUPFAM" id="SSF51445">
    <property type="entry name" value="(Trans)glycosidases"/>
    <property type="match status" value="1"/>
</dbReference>
<feature type="domain" description="Glycoside-hydrolase family GH114 TIM-barrel" evidence="4">
    <location>
        <begin position="43"/>
        <end position="311"/>
    </location>
</feature>
<dbReference type="InParanoid" id="W3WK34"/>
<dbReference type="PANTHER" id="PTHR35273:SF2">
    <property type="entry name" value="ALPHA-GALACTOSIDASE"/>
    <property type="match status" value="1"/>
</dbReference>
<dbReference type="Gene3D" id="3.20.20.70">
    <property type="entry name" value="Aldolase class I"/>
    <property type="match status" value="1"/>
</dbReference>
<dbReference type="OrthoDB" id="2108802at2759"/>